<evidence type="ECO:0000256" key="1">
    <source>
        <dbReference type="ARBA" id="ARBA00004651"/>
    </source>
</evidence>
<feature type="transmembrane region" description="Helical" evidence="7">
    <location>
        <begin position="96"/>
        <end position="115"/>
    </location>
</feature>
<feature type="transmembrane region" description="Helical" evidence="7">
    <location>
        <begin position="49"/>
        <end position="66"/>
    </location>
</feature>
<dbReference type="RefSeq" id="WP_057844210.1">
    <property type="nucleotide sequence ID" value="NZ_LLYA01000154.1"/>
</dbReference>
<keyword evidence="2" id="KW-1003">Cell membrane</keyword>
<evidence type="ECO:0000313" key="10">
    <source>
        <dbReference type="Proteomes" id="UP000052023"/>
    </source>
</evidence>
<evidence type="ECO:0000256" key="4">
    <source>
        <dbReference type="ARBA" id="ARBA00022801"/>
    </source>
</evidence>
<feature type="transmembrane region" description="Helical" evidence="7">
    <location>
        <begin position="122"/>
        <end position="143"/>
    </location>
</feature>
<accession>A0A0R3MXT1</accession>
<comment type="subcellular location">
    <subcellularLocation>
        <location evidence="1">Cell membrane</location>
        <topology evidence="1">Multi-pass membrane protein</topology>
    </subcellularLocation>
</comment>
<evidence type="ECO:0000256" key="5">
    <source>
        <dbReference type="ARBA" id="ARBA00022989"/>
    </source>
</evidence>
<keyword evidence="10" id="KW-1185">Reference proteome</keyword>
<evidence type="ECO:0000259" key="8">
    <source>
        <dbReference type="SMART" id="SM00014"/>
    </source>
</evidence>
<evidence type="ECO:0000256" key="3">
    <source>
        <dbReference type="ARBA" id="ARBA00022692"/>
    </source>
</evidence>
<dbReference type="EMBL" id="LLYA01000154">
    <property type="protein sequence ID" value="KRR24474.1"/>
    <property type="molecule type" value="Genomic_DNA"/>
</dbReference>
<keyword evidence="4" id="KW-0378">Hydrolase</keyword>
<dbReference type="Pfam" id="PF01569">
    <property type="entry name" value="PAP2"/>
    <property type="match status" value="1"/>
</dbReference>
<evidence type="ECO:0000256" key="2">
    <source>
        <dbReference type="ARBA" id="ARBA00022475"/>
    </source>
</evidence>
<dbReference type="GO" id="GO:0005886">
    <property type="term" value="C:plasma membrane"/>
    <property type="evidence" value="ECO:0007669"/>
    <property type="project" value="UniProtKB-SubCell"/>
</dbReference>
<evidence type="ECO:0000256" key="6">
    <source>
        <dbReference type="ARBA" id="ARBA00023136"/>
    </source>
</evidence>
<organism evidence="9 10">
    <name type="scientific">Bradyrhizobium retamae</name>
    <dbReference type="NCBI Taxonomy" id="1300035"/>
    <lineage>
        <taxon>Bacteria</taxon>
        <taxon>Pseudomonadati</taxon>
        <taxon>Pseudomonadota</taxon>
        <taxon>Alphaproteobacteria</taxon>
        <taxon>Hyphomicrobiales</taxon>
        <taxon>Nitrobacteraceae</taxon>
        <taxon>Bradyrhizobium</taxon>
    </lineage>
</organism>
<dbReference type="Proteomes" id="UP000052023">
    <property type="component" value="Unassembled WGS sequence"/>
</dbReference>
<feature type="transmembrane region" description="Helical" evidence="7">
    <location>
        <begin position="203"/>
        <end position="221"/>
    </location>
</feature>
<dbReference type="GO" id="GO:0016787">
    <property type="term" value="F:hydrolase activity"/>
    <property type="evidence" value="ECO:0007669"/>
    <property type="project" value="UniProtKB-KW"/>
</dbReference>
<dbReference type="Gene3D" id="1.20.144.10">
    <property type="entry name" value="Phosphatidic acid phosphatase type 2/haloperoxidase"/>
    <property type="match status" value="1"/>
</dbReference>
<dbReference type="AlphaFoldDB" id="A0A0R3MXT1"/>
<dbReference type="PANTHER" id="PTHR14969">
    <property type="entry name" value="SPHINGOSINE-1-PHOSPHATE PHOSPHOHYDROLASE"/>
    <property type="match status" value="1"/>
</dbReference>
<gene>
    <name evidence="9" type="ORF">CQ13_25290</name>
</gene>
<feature type="transmembrane region" description="Helical" evidence="7">
    <location>
        <begin position="175"/>
        <end position="196"/>
    </location>
</feature>
<comment type="caution">
    <text evidence="9">The sequence shown here is derived from an EMBL/GenBank/DDBJ whole genome shotgun (WGS) entry which is preliminary data.</text>
</comment>
<dbReference type="SUPFAM" id="SSF48317">
    <property type="entry name" value="Acid phosphatase/Vanadium-dependent haloperoxidase"/>
    <property type="match status" value="1"/>
</dbReference>
<dbReference type="OrthoDB" id="9780507at2"/>
<keyword evidence="3 7" id="KW-0812">Transmembrane</keyword>
<proteinExistence type="predicted"/>
<name>A0A0R3MXT1_9BRAD</name>
<dbReference type="SMART" id="SM00014">
    <property type="entry name" value="acidPPc"/>
    <property type="match status" value="1"/>
</dbReference>
<feature type="transmembrane region" description="Helical" evidence="7">
    <location>
        <begin position="227"/>
        <end position="246"/>
    </location>
</feature>
<evidence type="ECO:0000313" key="9">
    <source>
        <dbReference type="EMBL" id="KRR24474.1"/>
    </source>
</evidence>
<dbReference type="InterPro" id="IPR036938">
    <property type="entry name" value="PAP2/HPO_sf"/>
</dbReference>
<feature type="domain" description="Phosphatidic acid phosphatase type 2/haloperoxidase" evidence="8">
    <location>
        <begin position="132"/>
        <end position="242"/>
    </location>
</feature>
<evidence type="ECO:0000256" key="7">
    <source>
        <dbReference type="SAM" id="Phobius"/>
    </source>
</evidence>
<sequence>MAASPAVDDSKSYLARFATLTWLSLAQLVRSPSHSRRAEAGRRAARHALWISAGLGAAIIVLMYAIDAWEIAQMPKRGTPSLWWVRILTDFGKDEYVLAGLAGLLIAVAIAAPALHGIRRSLLLGLGTRLQFIFCAVAMSSMVTEVLKYSIGRGRPFVGGEANAFHFSHFAGNPAYYSFPSGHATTAFALAFAVSVIWPKARFAMAVYALIIAVTRLVLVAHHPSDVVAGALVGIVGAMFVQYWFAARRLGFAIQRDGSIVSLAGPSSGRLKRVARGAFAP</sequence>
<dbReference type="InterPro" id="IPR000326">
    <property type="entry name" value="PAP2/HPO"/>
</dbReference>
<keyword evidence="5 7" id="KW-1133">Transmembrane helix</keyword>
<keyword evidence="6 7" id="KW-0472">Membrane</keyword>
<protein>
    <submittedName>
        <fullName evidence="9">Phosphoesterase</fullName>
    </submittedName>
</protein>
<reference evidence="9 10" key="1">
    <citation type="submission" date="2014-03" db="EMBL/GenBank/DDBJ databases">
        <title>Bradyrhizobium valentinum sp. nov., isolated from effective nodules of Lupinus mariae-josephae, a lupine endemic of basic-lime soils in Eastern Spain.</title>
        <authorList>
            <person name="Duran D."/>
            <person name="Rey L."/>
            <person name="Navarro A."/>
            <person name="Busquets A."/>
            <person name="Imperial J."/>
            <person name="Ruiz-Argueso T."/>
        </authorList>
    </citation>
    <scope>NUCLEOTIDE SEQUENCE [LARGE SCALE GENOMIC DNA]</scope>
    <source>
        <strain evidence="9 10">Ro19</strain>
    </source>
</reference>
<dbReference type="PANTHER" id="PTHR14969:SF62">
    <property type="entry name" value="DECAPRENYLPHOSPHORYL-5-PHOSPHORIBOSE PHOSPHATASE RV3807C-RELATED"/>
    <property type="match status" value="1"/>
</dbReference>